<feature type="transmembrane region" description="Helical" evidence="7">
    <location>
        <begin position="259"/>
        <end position="279"/>
    </location>
</feature>
<sequence length="513" mass="53797">MPRIPFLQRNQVNTSPFFGPDDEIPISVALLMGLQHFLAVIGGIISPTIMISGAGETFLNLDQETRSYMISASLMVRRSSIIQIVRFRIPRTKYFIGAGLLQITGVAFSNIPAAQAIIGSMYKNGSCARELQSDGTYLYHPCPDAFGAILGTQMLCAAISISISFLPSRVMRRIFPKIVTGVVLTVIGASLIISGMQNWAGGTGPCSARPDTGMFSKCPTTEAPSSFPWGSPAYIGLGASVFVTIIVVEMVGSIFLKNIAVVIGLAVGCAIGGAVGMFDSSSIQSAPIVTFLWVKTFKLSVYGPGVIPLLFVYVDFLIECIGDLTASCDVSGIAVEGPDFDSRMQGGLLADGLSGVLSGAATSMGVVTFSQNNGVIAVTRCASRVAGYVCAGLLIICGMFAKISGAFLAIPSPVMGGMTTLLFSSVATSGIRILAYLDWTRRDRIIVAASLALALGVELVPGWFSHVLPATTNVALSGFYEALETIASTGYILAGILSIVLNLTLPEDAPSCT</sequence>
<feature type="transmembrane region" description="Helical" evidence="7">
    <location>
        <begin position="414"/>
        <end position="434"/>
    </location>
</feature>
<dbReference type="Pfam" id="PF00860">
    <property type="entry name" value="Xan_ur_permease"/>
    <property type="match status" value="1"/>
</dbReference>
<organism evidence="8 9">
    <name type="scientific">Basidiobolus meristosporus CBS 931.73</name>
    <dbReference type="NCBI Taxonomy" id="1314790"/>
    <lineage>
        <taxon>Eukaryota</taxon>
        <taxon>Fungi</taxon>
        <taxon>Fungi incertae sedis</taxon>
        <taxon>Zoopagomycota</taxon>
        <taxon>Entomophthoromycotina</taxon>
        <taxon>Basidiobolomycetes</taxon>
        <taxon>Basidiobolales</taxon>
        <taxon>Basidiobolaceae</taxon>
        <taxon>Basidiobolus</taxon>
    </lineage>
</organism>
<evidence type="ECO:0000256" key="7">
    <source>
        <dbReference type="SAM" id="Phobius"/>
    </source>
</evidence>
<dbReference type="Proteomes" id="UP000193498">
    <property type="component" value="Unassembled WGS sequence"/>
</dbReference>
<dbReference type="GO" id="GO:0042907">
    <property type="term" value="F:xanthine transmembrane transporter activity"/>
    <property type="evidence" value="ECO:0007669"/>
    <property type="project" value="TreeGrafter"/>
</dbReference>
<dbReference type="InterPro" id="IPR006042">
    <property type="entry name" value="Xan_ur_permease"/>
</dbReference>
<feature type="transmembrane region" description="Helical" evidence="7">
    <location>
        <begin position="94"/>
        <end position="118"/>
    </location>
</feature>
<evidence type="ECO:0000313" key="9">
    <source>
        <dbReference type="Proteomes" id="UP000193498"/>
    </source>
</evidence>
<dbReference type="NCBIfam" id="TIGR00801">
    <property type="entry name" value="ncs2"/>
    <property type="match status" value="1"/>
</dbReference>
<feature type="transmembrane region" description="Helical" evidence="7">
    <location>
        <begin position="299"/>
        <end position="318"/>
    </location>
</feature>
<keyword evidence="3" id="KW-0813">Transport</keyword>
<dbReference type="PANTHER" id="PTHR42810:SF2">
    <property type="entry name" value="PURINE PERMEASE C1399.01C-RELATED"/>
    <property type="match status" value="1"/>
</dbReference>
<evidence type="ECO:0000256" key="4">
    <source>
        <dbReference type="ARBA" id="ARBA00022692"/>
    </source>
</evidence>
<comment type="similarity">
    <text evidence="2">Belongs to the nucleobase:cation symporter-2 (NCS2) (TC 2.A.40) family.</text>
</comment>
<keyword evidence="4 7" id="KW-0812">Transmembrane</keyword>
<keyword evidence="9" id="KW-1185">Reference proteome</keyword>
<comment type="caution">
    <text evidence="8">The sequence shown here is derived from an EMBL/GenBank/DDBJ whole genome shotgun (WGS) entry which is preliminary data.</text>
</comment>
<feature type="transmembrane region" description="Helical" evidence="7">
    <location>
        <begin position="178"/>
        <end position="200"/>
    </location>
</feature>
<evidence type="ECO:0000256" key="6">
    <source>
        <dbReference type="ARBA" id="ARBA00023136"/>
    </source>
</evidence>
<proteinExistence type="inferred from homology"/>
<feature type="transmembrane region" description="Helical" evidence="7">
    <location>
        <begin position="385"/>
        <end position="408"/>
    </location>
</feature>
<evidence type="ECO:0000256" key="5">
    <source>
        <dbReference type="ARBA" id="ARBA00022989"/>
    </source>
</evidence>
<evidence type="ECO:0000256" key="2">
    <source>
        <dbReference type="ARBA" id="ARBA00008821"/>
    </source>
</evidence>
<evidence type="ECO:0000313" key="8">
    <source>
        <dbReference type="EMBL" id="ORX80856.1"/>
    </source>
</evidence>
<protein>
    <submittedName>
        <fullName evidence="8">Xanthine/uracil permease</fullName>
    </submittedName>
</protein>
<evidence type="ECO:0000256" key="1">
    <source>
        <dbReference type="ARBA" id="ARBA00004141"/>
    </source>
</evidence>
<dbReference type="PROSITE" id="PS01116">
    <property type="entry name" value="XANTH_URACIL_PERMASE"/>
    <property type="match status" value="1"/>
</dbReference>
<dbReference type="PANTHER" id="PTHR42810">
    <property type="entry name" value="PURINE PERMEASE C1399.01C-RELATED"/>
    <property type="match status" value="1"/>
</dbReference>
<dbReference type="EMBL" id="MCFE01000726">
    <property type="protein sequence ID" value="ORX80856.1"/>
    <property type="molecule type" value="Genomic_DNA"/>
</dbReference>
<dbReference type="InterPro" id="IPR006043">
    <property type="entry name" value="NCS2"/>
</dbReference>
<dbReference type="GO" id="GO:0000324">
    <property type="term" value="C:fungal-type vacuole"/>
    <property type="evidence" value="ECO:0007669"/>
    <property type="project" value="TreeGrafter"/>
</dbReference>
<gene>
    <name evidence="8" type="ORF">K493DRAFT_270700</name>
</gene>
<reference evidence="8 9" key="1">
    <citation type="submission" date="2016-07" db="EMBL/GenBank/DDBJ databases">
        <title>Pervasive Adenine N6-methylation of Active Genes in Fungi.</title>
        <authorList>
            <consortium name="DOE Joint Genome Institute"/>
            <person name="Mondo S.J."/>
            <person name="Dannebaum R.O."/>
            <person name="Kuo R.C."/>
            <person name="Labutti K."/>
            <person name="Haridas S."/>
            <person name="Kuo A."/>
            <person name="Salamov A."/>
            <person name="Ahrendt S.R."/>
            <person name="Lipzen A."/>
            <person name="Sullivan W."/>
            <person name="Andreopoulos W.B."/>
            <person name="Clum A."/>
            <person name="Lindquist E."/>
            <person name="Daum C."/>
            <person name="Ramamoorthy G.K."/>
            <person name="Gryganskyi A."/>
            <person name="Culley D."/>
            <person name="Magnuson J.K."/>
            <person name="James T.Y."/>
            <person name="O'Malley M.A."/>
            <person name="Stajich J.E."/>
            <person name="Spatafora J.W."/>
            <person name="Visel A."/>
            <person name="Grigoriev I.V."/>
        </authorList>
    </citation>
    <scope>NUCLEOTIDE SEQUENCE [LARGE SCALE GENOMIC DNA]</scope>
    <source>
        <strain evidence="8 9">CBS 931.73</strain>
    </source>
</reference>
<dbReference type="STRING" id="1314790.A0A1Y1X655"/>
<dbReference type="OrthoDB" id="1641903at2759"/>
<dbReference type="GO" id="GO:0005886">
    <property type="term" value="C:plasma membrane"/>
    <property type="evidence" value="ECO:0007669"/>
    <property type="project" value="TreeGrafter"/>
</dbReference>
<feature type="transmembrane region" description="Helical" evidence="7">
    <location>
        <begin position="485"/>
        <end position="505"/>
    </location>
</feature>
<feature type="transmembrane region" description="Helical" evidence="7">
    <location>
        <begin position="446"/>
        <end position="465"/>
    </location>
</feature>
<feature type="transmembrane region" description="Helical" evidence="7">
    <location>
        <begin position="233"/>
        <end position="252"/>
    </location>
</feature>
<name>A0A1Y1X655_9FUNG</name>
<comment type="subcellular location">
    <subcellularLocation>
        <location evidence="1">Membrane</location>
        <topology evidence="1">Multi-pass membrane protein</topology>
    </subcellularLocation>
</comment>
<feature type="transmembrane region" description="Helical" evidence="7">
    <location>
        <begin position="145"/>
        <end position="166"/>
    </location>
</feature>
<evidence type="ECO:0000256" key="3">
    <source>
        <dbReference type="ARBA" id="ARBA00022448"/>
    </source>
</evidence>
<keyword evidence="6 7" id="KW-0472">Membrane</keyword>
<dbReference type="AlphaFoldDB" id="A0A1Y1X655"/>
<dbReference type="NCBIfam" id="NF037981">
    <property type="entry name" value="NCS2_1"/>
    <property type="match status" value="1"/>
</dbReference>
<dbReference type="InParanoid" id="A0A1Y1X655"/>
<keyword evidence="5 7" id="KW-1133">Transmembrane helix</keyword>
<accession>A0A1Y1X655</accession>